<dbReference type="InterPro" id="IPR000644">
    <property type="entry name" value="CBS_dom"/>
</dbReference>
<name>A0A062TV67_9PROT</name>
<dbReference type="Pfam" id="PF00571">
    <property type="entry name" value="CBS"/>
    <property type="match status" value="2"/>
</dbReference>
<feature type="domain" description="CBS" evidence="2">
    <location>
        <begin position="76"/>
        <end position="134"/>
    </location>
</feature>
<dbReference type="STRING" id="1280941.HY2_05310"/>
<dbReference type="EMBL" id="AWFB01000089">
    <property type="protein sequence ID" value="RAN30424.1"/>
    <property type="molecule type" value="Genomic_DNA"/>
</dbReference>
<dbReference type="InterPro" id="IPR051257">
    <property type="entry name" value="Diverse_CBS-Domain"/>
</dbReference>
<feature type="domain" description="CBS" evidence="2">
    <location>
        <begin position="8"/>
        <end position="66"/>
    </location>
</feature>
<dbReference type="SMART" id="SM00116">
    <property type="entry name" value="CBS"/>
    <property type="match status" value="2"/>
</dbReference>
<dbReference type="AlphaFoldDB" id="A0A062TV67"/>
<dbReference type="RefSeq" id="WP_034829029.1">
    <property type="nucleotide sequence ID" value="NZ_AWFA01000067.1"/>
</dbReference>
<sequence>MTLDQILNDKGFEIISVKADQSLSEAAMTLDSRRIGAVVALDDDGAIVGVLSERDIVRHVARRGAEALNLKVGDAMTRHVITIESITQIDEALQLMTDRRIRHLPVVRAEKLIGVISIGDLVKWKIAATEAEAEAMKSYLSAQY</sequence>
<evidence type="ECO:0000256" key="1">
    <source>
        <dbReference type="ARBA" id="ARBA00023122"/>
    </source>
</evidence>
<evidence type="ECO:0000313" key="3">
    <source>
        <dbReference type="EMBL" id="RAN30424.1"/>
    </source>
</evidence>
<dbReference type="Gene3D" id="3.10.580.10">
    <property type="entry name" value="CBS-domain"/>
    <property type="match status" value="1"/>
</dbReference>
<keyword evidence="4" id="KW-1185">Reference proteome</keyword>
<dbReference type="OrthoDB" id="9807125at2"/>
<accession>A0A062TV67</accession>
<keyword evidence="1" id="KW-0129">CBS domain</keyword>
<organism evidence="3 4">
    <name type="scientific">Hyphomonas pacifica</name>
    <dbReference type="NCBI Taxonomy" id="1280941"/>
    <lineage>
        <taxon>Bacteria</taxon>
        <taxon>Pseudomonadati</taxon>
        <taxon>Pseudomonadota</taxon>
        <taxon>Alphaproteobacteria</taxon>
        <taxon>Hyphomonadales</taxon>
        <taxon>Hyphomonadaceae</taxon>
        <taxon>Hyphomonas</taxon>
    </lineage>
</organism>
<dbReference type="Proteomes" id="UP000249123">
    <property type="component" value="Unassembled WGS sequence"/>
</dbReference>
<dbReference type="InterPro" id="IPR044725">
    <property type="entry name" value="CBSX3_CBS_dom"/>
</dbReference>
<dbReference type="SUPFAM" id="SSF54631">
    <property type="entry name" value="CBS-domain pair"/>
    <property type="match status" value="1"/>
</dbReference>
<protein>
    <recommendedName>
        <fullName evidence="2">CBS domain-containing protein</fullName>
    </recommendedName>
</protein>
<dbReference type="eggNOG" id="COG0517">
    <property type="taxonomic scope" value="Bacteria"/>
</dbReference>
<dbReference type="PANTHER" id="PTHR43080:SF2">
    <property type="entry name" value="CBS DOMAIN-CONTAINING PROTEIN"/>
    <property type="match status" value="1"/>
</dbReference>
<reference evidence="3 4" key="1">
    <citation type="submission" date="2013-04" db="EMBL/GenBank/DDBJ databases">
        <title>Hyphomonas sp. T24B3 Genome Sequencing.</title>
        <authorList>
            <person name="Lai Q."/>
            <person name="Shao Z."/>
        </authorList>
    </citation>
    <scope>NUCLEOTIDE SEQUENCE [LARGE SCALE GENOMIC DNA]</scope>
    <source>
        <strain evidence="3 4">T24B3</strain>
    </source>
</reference>
<comment type="caution">
    <text evidence="3">The sequence shown here is derived from an EMBL/GenBank/DDBJ whole genome shotgun (WGS) entry which is preliminary data.</text>
</comment>
<gene>
    <name evidence="3" type="ORF">HY3_06280</name>
</gene>
<evidence type="ECO:0000313" key="4">
    <source>
        <dbReference type="Proteomes" id="UP000249123"/>
    </source>
</evidence>
<dbReference type="PANTHER" id="PTHR43080">
    <property type="entry name" value="CBS DOMAIN-CONTAINING PROTEIN CBSX3, MITOCHONDRIAL"/>
    <property type="match status" value="1"/>
</dbReference>
<dbReference type="CDD" id="cd04623">
    <property type="entry name" value="CBS_pair_bac_euk"/>
    <property type="match status" value="1"/>
</dbReference>
<proteinExistence type="predicted"/>
<dbReference type="PROSITE" id="PS51371">
    <property type="entry name" value="CBS"/>
    <property type="match status" value="2"/>
</dbReference>
<accession>A0A328JSQ2</accession>
<evidence type="ECO:0000259" key="2">
    <source>
        <dbReference type="PROSITE" id="PS51371"/>
    </source>
</evidence>
<dbReference type="InterPro" id="IPR046342">
    <property type="entry name" value="CBS_dom_sf"/>
</dbReference>